<reference evidence="1" key="2">
    <citation type="submission" date="2023-05" db="EMBL/GenBank/DDBJ databases">
        <authorList>
            <person name="Schelkunov M.I."/>
        </authorList>
    </citation>
    <scope>NUCLEOTIDE SEQUENCE</scope>
    <source>
        <strain evidence="1">Hsosn_3</strain>
        <tissue evidence="1">Leaf</tissue>
    </source>
</reference>
<sequence length="347" mass="38407">MVEIGIEIIHRLFTRWLVEGSGRLVNDFRTAVSIDVGTMGIQVEFVQIQDRQLIPGCLNVTNDYIENGGGVHEDFVYDISLHIISALQKCQEHVQAQCFSLDFVALVGNSHWWCLQLIFHDHDETILLHSSDSARLDGLLLLCGGKFVNNFSLASVYGLAKFRDGRYGWVAKCVPMTRWGRLDEDNSSVAVLVYVAGEWCDSKSVVTSYSVVVTDEAVVDDYGVLRGGVLLVVLSKGVDYLVMVFYAEAITATCDAEEARHITGEVVFPDRDRESEGNHRAVALTAETGSASVVPVCWHLFCLEIAHHCASAALSAWAAWISYCWQRNEQSNSAMHNRQKGSISEGA</sequence>
<evidence type="ECO:0000313" key="2">
    <source>
        <dbReference type="Proteomes" id="UP001237642"/>
    </source>
</evidence>
<reference evidence="1" key="1">
    <citation type="submission" date="2023-02" db="EMBL/GenBank/DDBJ databases">
        <title>Genome of toxic invasive species Heracleum sosnowskyi carries increased number of genes despite the absence of recent whole-genome duplications.</title>
        <authorList>
            <person name="Schelkunov M."/>
            <person name="Shtratnikova V."/>
            <person name="Makarenko M."/>
            <person name="Klepikova A."/>
            <person name="Omelchenko D."/>
            <person name="Novikova G."/>
            <person name="Obukhova E."/>
            <person name="Bogdanov V."/>
            <person name="Penin A."/>
            <person name="Logacheva M."/>
        </authorList>
    </citation>
    <scope>NUCLEOTIDE SEQUENCE</scope>
    <source>
        <strain evidence="1">Hsosn_3</strain>
        <tissue evidence="1">Leaf</tissue>
    </source>
</reference>
<keyword evidence="2" id="KW-1185">Reference proteome</keyword>
<comment type="caution">
    <text evidence="1">The sequence shown here is derived from an EMBL/GenBank/DDBJ whole genome shotgun (WGS) entry which is preliminary data.</text>
</comment>
<dbReference type="Proteomes" id="UP001237642">
    <property type="component" value="Unassembled WGS sequence"/>
</dbReference>
<dbReference type="PANTHER" id="PTHR46422:SF4">
    <property type="entry name" value="SERINE_THREONINE-PROTEIN PHOSPHATASE BSL3"/>
    <property type="match status" value="1"/>
</dbReference>
<gene>
    <name evidence="1" type="ORF">POM88_048722</name>
</gene>
<name>A0AAD8GWW2_9APIA</name>
<dbReference type="AlphaFoldDB" id="A0AAD8GWW2"/>
<accession>A0AAD8GWW2</accession>
<dbReference type="EMBL" id="JAUIZM010000011">
    <property type="protein sequence ID" value="KAK1355466.1"/>
    <property type="molecule type" value="Genomic_DNA"/>
</dbReference>
<protein>
    <submittedName>
        <fullName evidence="1">Uncharacterized protein</fullName>
    </submittedName>
</protein>
<dbReference type="PANTHER" id="PTHR46422">
    <property type="entry name" value="SERINE/THREONINE-PROTEIN PHOSPHATASE BSL3"/>
    <property type="match status" value="1"/>
</dbReference>
<proteinExistence type="predicted"/>
<evidence type="ECO:0000313" key="1">
    <source>
        <dbReference type="EMBL" id="KAK1355466.1"/>
    </source>
</evidence>
<organism evidence="1 2">
    <name type="scientific">Heracleum sosnowskyi</name>
    <dbReference type="NCBI Taxonomy" id="360622"/>
    <lineage>
        <taxon>Eukaryota</taxon>
        <taxon>Viridiplantae</taxon>
        <taxon>Streptophyta</taxon>
        <taxon>Embryophyta</taxon>
        <taxon>Tracheophyta</taxon>
        <taxon>Spermatophyta</taxon>
        <taxon>Magnoliopsida</taxon>
        <taxon>eudicotyledons</taxon>
        <taxon>Gunneridae</taxon>
        <taxon>Pentapetalae</taxon>
        <taxon>asterids</taxon>
        <taxon>campanulids</taxon>
        <taxon>Apiales</taxon>
        <taxon>Apiaceae</taxon>
        <taxon>Apioideae</taxon>
        <taxon>apioid superclade</taxon>
        <taxon>Tordylieae</taxon>
        <taxon>Tordyliinae</taxon>
        <taxon>Heracleum</taxon>
    </lineage>
</organism>